<keyword evidence="2" id="KW-1185">Reference proteome</keyword>
<evidence type="ECO:0000313" key="2">
    <source>
        <dbReference type="Proteomes" id="UP000239747"/>
    </source>
</evidence>
<organism evidence="1 2">
    <name type="scientific">Nonlabens arenilitoris</name>
    <dbReference type="NCBI Taxonomy" id="1217969"/>
    <lineage>
        <taxon>Bacteria</taxon>
        <taxon>Pseudomonadati</taxon>
        <taxon>Bacteroidota</taxon>
        <taxon>Flavobacteriia</taxon>
        <taxon>Flavobacteriales</taxon>
        <taxon>Flavobacteriaceae</taxon>
        <taxon>Nonlabens</taxon>
    </lineage>
</organism>
<proteinExistence type="predicted"/>
<sequence>MSTEISEQKEISNELYTLLGNVLAEDVLVCLDIARKHLFLDTVSMLYLDEFHEKRMPNKSLTYSNIRRKFRKALNTCVELGYCSKSYIGTTYYQTSDVFGGKKALSYDFSNYFNVA</sequence>
<dbReference type="RefSeq" id="WP_105072064.1">
    <property type="nucleotide sequence ID" value="NZ_MTPW01000001.1"/>
</dbReference>
<dbReference type="Proteomes" id="UP000239747">
    <property type="component" value="Unassembled WGS sequence"/>
</dbReference>
<gene>
    <name evidence="1" type="ORF">BST92_14230</name>
</gene>
<name>A0A2S7UDQ2_9FLAO</name>
<dbReference type="EMBL" id="MTPW01000001">
    <property type="protein sequence ID" value="PQJ33009.1"/>
    <property type="molecule type" value="Genomic_DNA"/>
</dbReference>
<evidence type="ECO:0000313" key="1">
    <source>
        <dbReference type="EMBL" id="PQJ33009.1"/>
    </source>
</evidence>
<reference evidence="1 2" key="1">
    <citation type="submission" date="2017-01" db="EMBL/GenBank/DDBJ databases">
        <title>Trade-off between light-utilization and light-protection in marine flavobacteria.</title>
        <authorList>
            <person name="Kumagai Y."/>
            <person name="Yoshizawa S."/>
            <person name="Kogure K."/>
            <person name="Iwasaki W."/>
        </authorList>
    </citation>
    <scope>NUCLEOTIDE SEQUENCE [LARGE SCALE GENOMIC DNA]</scope>
    <source>
        <strain evidence="1 2">KCTC 32109</strain>
    </source>
</reference>
<protein>
    <submittedName>
        <fullName evidence="1">Uncharacterized protein</fullName>
    </submittedName>
</protein>
<accession>A0A2S7UDQ2</accession>
<dbReference type="AlphaFoldDB" id="A0A2S7UDQ2"/>
<comment type="caution">
    <text evidence="1">The sequence shown here is derived from an EMBL/GenBank/DDBJ whole genome shotgun (WGS) entry which is preliminary data.</text>
</comment>